<proteinExistence type="predicted"/>
<reference evidence="2 3" key="1">
    <citation type="submission" date="2019-05" db="EMBL/GenBank/DDBJ databases">
        <title>Another draft genome of Portunus trituberculatus and its Hox gene families provides insights of decapod evolution.</title>
        <authorList>
            <person name="Jeong J.-H."/>
            <person name="Song I."/>
            <person name="Kim S."/>
            <person name="Choi T."/>
            <person name="Kim D."/>
            <person name="Ryu S."/>
            <person name="Kim W."/>
        </authorList>
    </citation>
    <scope>NUCLEOTIDE SEQUENCE [LARGE SCALE GENOMIC DNA]</scope>
    <source>
        <tissue evidence="2">Muscle</tissue>
    </source>
</reference>
<comment type="caution">
    <text evidence="2">The sequence shown here is derived from an EMBL/GenBank/DDBJ whole genome shotgun (WGS) entry which is preliminary data.</text>
</comment>
<dbReference type="AlphaFoldDB" id="A0A5B7F265"/>
<evidence type="ECO:0000256" key="1">
    <source>
        <dbReference type="SAM" id="MobiDB-lite"/>
    </source>
</evidence>
<dbReference type="EMBL" id="VSRR010004929">
    <property type="protein sequence ID" value="MPC41101.1"/>
    <property type="molecule type" value="Genomic_DNA"/>
</dbReference>
<evidence type="ECO:0000313" key="2">
    <source>
        <dbReference type="EMBL" id="MPC41101.1"/>
    </source>
</evidence>
<feature type="region of interest" description="Disordered" evidence="1">
    <location>
        <begin position="1"/>
        <end position="36"/>
    </location>
</feature>
<sequence>MPKNKGGYSRAARHSGSGRLGPKIARKSSTRETTEESGNIVVVRMCDFVSRLAVLWLAGAVLCSPCLA</sequence>
<dbReference type="Proteomes" id="UP000324222">
    <property type="component" value="Unassembled WGS sequence"/>
</dbReference>
<name>A0A5B7F265_PORTR</name>
<keyword evidence="3" id="KW-1185">Reference proteome</keyword>
<evidence type="ECO:0000313" key="3">
    <source>
        <dbReference type="Proteomes" id="UP000324222"/>
    </source>
</evidence>
<protein>
    <submittedName>
        <fullName evidence="2">Uncharacterized protein</fullName>
    </submittedName>
</protein>
<accession>A0A5B7F265</accession>
<gene>
    <name evidence="2" type="ORF">E2C01_034685</name>
</gene>
<organism evidence="2 3">
    <name type="scientific">Portunus trituberculatus</name>
    <name type="common">Swimming crab</name>
    <name type="synonym">Neptunus trituberculatus</name>
    <dbReference type="NCBI Taxonomy" id="210409"/>
    <lineage>
        <taxon>Eukaryota</taxon>
        <taxon>Metazoa</taxon>
        <taxon>Ecdysozoa</taxon>
        <taxon>Arthropoda</taxon>
        <taxon>Crustacea</taxon>
        <taxon>Multicrustacea</taxon>
        <taxon>Malacostraca</taxon>
        <taxon>Eumalacostraca</taxon>
        <taxon>Eucarida</taxon>
        <taxon>Decapoda</taxon>
        <taxon>Pleocyemata</taxon>
        <taxon>Brachyura</taxon>
        <taxon>Eubrachyura</taxon>
        <taxon>Portunoidea</taxon>
        <taxon>Portunidae</taxon>
        <taxon>Portuninae</taxon>
        <taxon>Portunus</taxon>
    </lineage>
</organism>